<gene>
    <name evidence="2" type="ORF">BWY04_00665</name>
</gene>
<comment type="caution">
    <text evidence="2">The sequence shown here is derived from an EMBL/GenBank/DDBJ whole genome shotgun (WGS) entry which is preliminary data.</text>
</comment>
<evidence type="ECO:0000256" key="1">
    <source>
        <dbReference type="SAM" id="Coils"/>
    </source>
</evidence>
<proteinExistence type="predicted"/>
<organism evidence="2">
    <name type="scientific">candidate division CPR1 bacterium ADurb.Bin160</name>
    <dbReference type="NCBI Taxonomy" id="1852826"/>
    <lineage>
        <taxon>Bacteria</taxon>
        <taxon>candidate division CPR1</taxon>
    </lineage>
</organism>
<dbReference type="EMBL" id="MWDB01000011">
    <property type="protein sequence ID" value="OQB41773.1"/>
    <property type="molecule type" value="Genomic_DNA"/>
</dbReference>
<dbReference type="Proteomes" id="UP000485621">
    <property type="component" value="Unassembled WGS sequence"/>
</dbReference>
<protein>
    <submittedName>
        <fullName evidence="2">Uncharacterized protein</fullName>
    </submittedName>
</protein>
<accession>A0A1V5ZNH5</accession>
<reference evidence="2" key="1">
    <citation type="submission" date="2017-02" db="EMBL/GenBank/DDBJ databases">
        <title>Delving into the versatile metabolic prowess of the omnipresent phylum Bacteroidetes.</title>
        <authorList>
            <person name="Nobu M.K."/>
            <person name="Mei R."/>
            <person name="Narihiro T."/>
            <person name="Kuroda K."/>
            <person name="Liu W.-T."/>
        </authorList>
    </citation>
    <scope>NUCLEOTIDE SEQUENCE</scope>
    <source>
        <strain evidence="2">ADurb.Bin160</strain>
    </source>
</reference>
<keyword evidence="1" id="KW-0175">Coiled coil</keyword>
<sequence>MQIIRGYFFMNDSFETIPKEYQEMCSFFIALSLQKKALGVKNFLKYFDPNSAYYARIKALTLFRLLQDPVKEIEGQLQEVSDLLYHSVQKDPESFPKALNILKEYVDRVFSLTRKTVDERVNFVMENSSQSWVFWYGHPEFSSWLVNFFKDEPIIYEPTDEEIRATEKQEIKIYLKQKEELIKDKEKKIFELEQKITELQRENQELHDYKQLSSPSITEEQEESLRERRQYYRIIVVGGQEKVNKRYKKLQKDEPNFLEELGLQWSQLGKLK</sequence>
<evidence type="ECO:0000313" key="2">
    <source>
        <dbReference type="EMBL" id="OQB41773.1"/>
    </source>
</evidence>
<feature type="coiled-coil region" evidence="1">
    <location>
        <begin position="164"/>
        <end position="212"/>
    </location>
</feature>
<name>A0A1V5ZNH5_9BACT</name>
<dbReference type="AlphaFoldDB" id="A0A1V5ZNH5"/>